<dbReference type="Pfam" id="PF08447">
    <property type="entry name" value="PAS_3"/>
    <property type="match status" value="1"/>
</dbReference>
<feature type="domain" description="PAS" evidence="11">
    <location>
        <begin position="1085"/>
        <end position="1143"/>
    </location>
</feature>
<feature type="domain" description="PAC" evidence="12">
    <location>
        <begin position="1158"/>
        <end position="1210"/>
    </location>
</feature>
<dbReference type="PROSITE" id="PS50110">
    <property type="entry name" value="RESPONSE_REGULATORY"/>
    <property type="match status" value="1"/>
</dbReference>
<keyword evidence="18" id="KW-1185">Reference proteome</keyword>
<dbReference type="SUPFAM" id="SSF52172">
    <property type="entry name" value="CheY-like"/>
    <property type="match status" value="1"/>
</dbReference>
<dbReference type="InterPro" id="IPR001789">
    <property type="entry name" value="Sig_transdc_resp-reg_receiver"/>
</dbReference>
<evidence type="ECO:0000313" key="17">
    <source>
        <dbReference type="EMBL" id="OSM07088.1"/>
    </source>
</evidence>
<dbReference type="NCBIfam" id="TIGR00229">
    <property type="entry name" value="sensory_box"/>
    <property type="match status" value="3"/>
</dbReference>
<keyword evidence="7" id="KW-0378">Hydrolase</keyword>
<dbReference type="InterPro" id="IPR022642">
    <property type="entry name" value="CheR_C"/>
</dbReference>
<dbReference type="InterPro" id="IPR052155">
    <property type="entry name" value="Biofilm_reg_signaling"/>
</dbReference>
<dbReference type="NCBIfam" id="TIGR00254">
    <property type="entry name" value="GGDEF"/>
    <property type="match status" value="1"/>
</dbReference>
<dbReference type="Gene3D" id="3.30.70.270">
    <property type="match status" value="1"/>
</dbReference>
<evidence type="ECO:0000256" key="1">
    <source>
        <dbReference type="ARBA" id="ARBA00001541"/>
    </source>
</evidence>
<evidence type="ECO:0000259" key="12">
    <source>
        <dbReference type="PROSITE" id="PS50113"/>
    </source>
</evidence>
<evidence type="ECO:0000256" key="3">
    <source>
        <dbReference type="ARBA" id="ARBA00022500"/>
    </source>
</evidence>
<feature type="coiled-coil region" evidence="9">
    <location>
        <begin position="758"/>
        <end position="827"/>
    </location>
</feature>
<dbReference type="SMART" id="SM00052">
    <property type="entry name" value="EAL"/>
    <property type="match status" value="1"/>
</dbReference>
<dbReference type="PANTHER" id="PTHR44757">
    <property type="entry name" value="DIGUANYLATE CYCLASE DGCP"/>
    <property type="match status" value="1"/>
</dbReference>
<dbReference type="PROSITE" id="PS50112">
    <property type="entry name" value="PAS"/>
    <property type="match status" value="3"/>
</dbReference>
<dbReference type="InterPro" id="IPR000673">
    <property type="entry name" value="Sig_transdc_resp-reg_Me-estase"/>
</dbReference>
<dbReference type="InterPro" id="IPR036804">
    <property type="entry name" value="CheR_N_sf"/>
</dbReference>
<evidence type="ECO:0000259" key="13">
    <source>
        <dbReference type="PROSITE" id="PS50122"/>
    </source>
</evidence>
<protein>
    <recommendedName>
        <fullName evidence="2">protein-glutamate O-methyltransferase</fullName>
        <ecNumber evidence="2">2.1.1.80</ecNumber>
    </recommendedName>
</protein>
<evidence type="ECO:0000259" key="14">
    <source>
        <dbReference type="PROSITE" id="PS50123"/>
    </source>
</evidence>
<feature type="domain" description="PAC" evidence="12">
    <location>
        <begin position="1036"/>
        <end position="1088"/>
    </location>
</feature>
<evidence type="ECO:0000256" key="9">
    <source>
        <dbReference type="SAM" id="Coils"/>
    </source>
</evidence>
<dbReference type="SUPFAM" id="SSF55073">
    <property type="entry name" value="Nucleotide cyclase"/>
    <property type="match status" value="1"/>
</dbReference>
<dbReference type="InterPro" id="IPR000160">
    <property type="entry name" value="GGDEF_dom"/>
</dbReference>
<keyword evidence="6" id="KW-0949">S-adenosyl-L-methionine</keyword>
<dbReference type="SMART" id="SM00448">
    <property type="entry name" value="REC"/>
    <property type="match status" value="1"/>
</dbReference>
<dbReference type="GO" id="GO:0008984">
    <property type="term" value="F:protein-glutamate methylesterase activity"/>
    <property type="evidence" value="ECO:0007669"/>
    <property type="project" value="InterPro"/>
</dbReference>
<dbReference type="InterPro" id="IPR035919">
    <property type="entry name" value="EAL_sf"/>
</dbReference>
<dbReference type="Pfam" id="PF01339">
    <property type="entry name" value="CheB_methylest"/>
    <property type="match status" value="1"/>
</dbReference>
<dbReference type="InterPro" id="IPR000014">
    <property type="entry name" value="PAS"/>
</dbReference>
<dbReference type="Pfam" id="PF00563">
    <property type="entry name" value="EAL"/>
    <property type="match status" value="1"/>
</dbReference>
<dbReference type="InterPro" id="IPR011006">
    <property type="entry name" value="CheY-like_superfamily"/>
</dbReference>
<feature type="domain" description="PAS" evidence="11">
    <location>
        <begin position="838"/>
        <end position="907"/>
    </location>
</feature>
<dbReference type="Gene3D" id="3.30.450.20">
    <property type="entry name" value="PAS domain"/>
    <property type="match status" value="3"/>
</dbReference>
<feature type="domain" description="CheB-type methylesterase" evidence="13">
    <location>
        <begin position="125"/>
        <end position="310"/>
    </location>
</feature>
<dbReference type="InterPro" id="IPR029787">
    <property type="entry name" value="Nucleotide_cyclase"/>
</dbReference>
<feature type="active site" evidence="7">
    <location>
        <position position="158"/>
    </location>
</feature>
<dbReference type="InterPro" id="IPR001633">
    <property type="entry name" value="EAL_dom"/>
</dbReference>
<dbReference type="SUPFAM" id="SSF53335">
    <property type="entry name" value="S-adenosyl-L-methionine-dependent methyltransferases"/>
    <property type="match status" value="1"/>
</dbReference>
<keyword evidence="4" id="KW-0489">Methyltransferase</keyword>
<dbReference type="EC" id="2.1.1.80" evidence="2"/>
<dbReference type="Proteomes" id="UP000194003">
    <property type="component" value="Unassembled WGS sequence"/>
</dbReference>
<dbReference type="Gene3D" id="3.40.50.180">
    <property type="entry name" value="Methylesterase CheB, C-terminal domain"/>
    <property type="match status" value="1"/>
</dbReference>
<feature type="domain" description="GGDEF" evidence="16">
    <location>
        <begin position="1242"/>
        <end position="1375"/>
    </location>
</feature>
<feature type="domain" description="PAS" evidence="11">
    <location>
        <begin position="962"/>
        <end position="1032"/>
    </location>
</feature>
<dbReference type="InterPro" id="IPR013767">
    <property type="entry name" value="PAS_fold"/>
</dbReference>
<feature type="domain" description="EAL" evidence="15">
    <location>
        <begin position="1384"/>
        <end position="1638"/>
    </location>
</feature>
<dbReference type="SMART" id="SM00267">
    <property type="entry name" value="GGDEF"/>
    <property type="match status" value="1"/>
</dbReference>
<dbReference type="PROSITE" id="PS50883">
    <property type="entry name" value="EAL"/>
    <property type="match status" value="1"/>
</dbReference>
<organism evidence="17 18">
    <name type="scientific">Magnetofaba australis IT-1</name>
    <dbReference type="NCBI Taxonomy" id="1434232"/>
    <lineage>
        <taxon>Bacteria</taxon>
        <taxon>Pseudomonadati</taxon>
        <taxon>Pseudomonadota</taxon>
        <taxon>Magnetococcia</taxon>
        <taxon>Magnetococcales</taxon>
        <taxon>Magnetococcaceae</taxon>
        <taxon>Magnetofaba</taxon>
    </lineage>
</organism>
<dbReference type="PROSITE" id="PS50122">
    <property type="entry name" value="CHEB"/>
    <property type="match status" value="1"/>
</dbReference>
<evidence type="ECO:0000256" key="8">
    <source>
        <dbReference type="PROSITE-ProRule" id="PRU00169"/>
    </source>
</evidence>
<evidence type="ECO:0000256" key="2">
    <source>
        <dbReference type="ARBA" id="ARBA00012534"/>
    </source>
</evidence>
<dbReference type="Gene3D" id="3.40.50.2300">
    <property type="match status" value="1"/>
</dbReference>
<accession>A0A1Y2K8M1</accession>
<dbReference type="InterPro" id="IPR000780">
    <property type="entry name" value="CheR_MeTrfase"/>
</dbReference>
<feature type="active site" evidence="7">
    <location>
        <position position="252"/>
    </location>
</feature>
<dbReference type="Gene3D" id="3.40.50.150">
    <property type="entry name" value="Vaccinia Virus protein VP39"/>
    <property type="match status" value="1"/>
</dbReference>
<dbReference type="Gene3D" id="1.10.155.10">
    <property type="entry name" value="Chemotaxis receptor methyltransferase CheR, N-terminal domain"/>
    <property type="match status" value="1"/>
</dbReference>
<evidence type="ECO:0000259" key="15">
    <source>
        <dbReference type="PROSITE" id="PS50883"/>
    </source>
</evidence>
<dbReference type="Pfam" id="PF00072">
    <property type="entry name" value="Response_reg"/>
    <property type="match status" value="1"/>
</dbReference>
<evidence type="ECO:0000259" key="10">
    <source>
        <dbReference type="PROSITE" id="PS50110"/>
    </source>
</evidence>
<dbReference type="InterPro" id="IPR022641">
    <property type="entry name" value="CheR_N"/>
</dbReference>
<dbReference type="PRINTS" id="PR00996">
    <property type="entry name" value="CHERMTFRASE"/>
</dbReference>
<dbReference type="SUPFAM" id="SSF52738">
    <property type="entry name" value="Methylesterase CheB, C-terminal domain"/>
    <property type="match status" value="1"/>
</dbReference>
<dbReference type="InterPro" id="IPR035909">
    <property type="entry name" value="CheB_C"/>
</dbReference>
<feature type="domain" description="Response regulatory" evidence="10">
    <location>
        <begin position="1"/>
        <end position="90"/>
    </location>
</feature>
<dbReference type="GO" id="GO:0032259">
    <property type="term" value="P:methylation"/>
    <property type="evidence" value="ECO:0007669"/>
    <property type="project" value="UniProtKB-KW"/>
</dbReference>
<dbReference type="SUPFAM" id="SSF47757">
    <property type="entry name" value="Chemotaxis receptor methyltransferase CheR, N-terminal domain"/>
    <property type="match status" value="1"/>
</dbReference>
<dbReference type="InterPro" id="IPR029063">
    <property type="entry name" value="SAM-dependent_MTases_sf"/>
</dbReference>
<name>A0A1Y2K8M1_9PROT</name>
<dbReference type="InterPro" id="IPR000700">
    <property type="entry name" value="PAS-assoc_C"/>
</dbReference>
<evidence type="ECO:0000259" key="16">
    <source>
        <dbReference type="PROSITE" id="PS50887"/>
    </source>
</evidence>
<dbReference type="CDD" id="cd01948">
    <property type="entry name" value="EAL"/>
    <property type="match status" value="1"/>
</dbReference>
<evidence type="ECO:0000313" key="18">
    <source>
        <dbReference type="Proteomes" id="UP000194003"/>
    </source>
</evidence>
<dbReference type="Pfam" id="PF13426">
    <property type="entry name" value="PAS_9"/>
    <property type="match status" value="1"/>
</dbReference>
<dbReference type="PANTHER" id="PTHR44757:SF2">
    <property type="entry name" value="BIOFILM ARCHITECTURE MAINTENANCE PROTEIN MBAA"/>
    <property type="match status" value="1"/>
</dbReference>
<keyword evidence="9" id="KW-0175">Coiled coil</keyword>
<keyword evidence="8" id="KW-0597">Phosphoprotein</keyword>
<dbReference type="GO" id="GO:0000156">
    <property type="term" value="F:phosphorelay response regulator activity"/>
    <property type="evidence" value="ECO:0007669"/>
    <property type="project" value="InterPro"/>
</dbReference>
<dbReference type="EMBL" id="LVJN01000015">
    <property type="protein sequence ID" value="OSM07088.1"/>
    <property type="molecule type" value="Genomic_DNA"/>
</dbReference>
<dbReference type="GO" id="GO:0005737">
    <property type="term" value="C:cytoplasm"/>
    <property type="evidence" value="ECO:0007669"/>
    <property type="project" value="InterPro"/>
</dbReference>
<comment type="caution">
    <text evidence="17">The sequence shown here is derived from an EMBL/GenBank/DDBJ whole genome shotgun (WGS) entry which is preliminary data.</text>
</comment>
<dbReference type="PROSITE" id="PS50113">
    <property type="entry name" value="PAC"/>
    <property type="match status" value="2"/>
</dbReference>
<feature type="domain" description="CheR-type methyltransferase" evidence="14">
    <location>
        <begin position="315"/>
        <end position="564"/>
    </location>
</feature>
<dbReference type="GO" id="GO:0008983">
    <property type="term" value="F:protein-glutamate O-methyltransferase activity"/>
    <property type="evidence" value="ECO:0007669"/>
    <property type="project" value="UniProtKB-EC"/>
</dbReference>
<evidence type="ECO:0000256" key="5">
    <source>
        <dbReference type="ARBA" id="ARBA00022679"/>
    </source>
</evidence>
<dbReference type="Pfam" id="PF01739">
    <property type="entry name" value="CheR"/>
    <property type="match status" value="1"/>
</dbReference>
<proteinExistence type="predicted"/>
<dbReference type="PROSITE" id="PS50123">
    <property type="entry name" value="CHER"/>
    <property type="match status" value="1"/>
</dbReference>
<comment type="catalytic activity">
    <reaction evidence="1">
        <text>L-glutamyl-[protein] + S-adenosyl-L-methionine = [protein]-L-glutamate 5-O-methyl ester + S-adenosyl-L-homocysteine</text>
        <dbReference type="Rhea" id="RHEA:24452"/>
        <dbReference type="Rhea" id="RHEA-COMP:10208"/>
        <dbReference type="Rhea" id="RHEA-COMP:10311"/>
        <dbReference type="ChEBI" id="CHEBI:29973"/>
        <dbReference type="ChEBI" id="CHEBI:57856"/>
        <dbReference type="ChEBI" id="CHEBI:59789"/>
        <dbReference type="ChEBI" id="CHEBI:82795"/>
        <dbReference type="EC" id="2.1.1.80"/>
    </reaction>
</comment>
<dbReference type="CDD" id="cd01949">
    <property type="entry name" value="GGDEF"/>
    <property type="match status" value="1"/>
</dbReference>
<dbReference type="InterPro" id="IPR013655">
    <property type="entry name" value="PAS_fold_3"/>
</dbReference>
<evidence type="ECO:0000256" key="7">
    <source>
        <dbReference type="PROSITE-ProRule" id="PRU00050"/>
    </source>
</evidence>
<evidence type="ECO:0000259" key="11">
    <source>
        <dbReference type="PROSITE" id="PS50112"/>
    </source>
</evidence>
<dbReference type="CDD" id="cd16434">
    <property type="entry name" value="CheB-CheR_fusion"/>
    <property type="match status" value="1"/>
</dbReference>
<dbReference type="FunFam" id="3.30.70.270:FF:000001">
    <property type="entry name" value="Diguanylate cyclase domain protein"/>
    <property type="match status" value="1"/>
</dbReference>
<dbReference type="Pfam" id="PF00990">
    <property type="entry name" value="GGDEF"/>
    <property type="match status" value="1"/>
</dbReference>
<dbReference type="Pfam" id="PF00989">
    <property type="entry name" value="PAS"/>
    <property type="match status" value="1"/>
</dbReference>
<keyword evidence="5" id="KW-0808">Transferase</keyword>
<dbReference type="SMART" id="SM00086">
    <property type="entry name" value="PAC"/>
    <property type="match status" value="2"/>
</dbReference>
<feature type="modified residue" description="4-aspartylphosphate" evidence="8">
    <location>
        <position position="25"/>
    </location>
</feature>
<evidence type="ECO:0000256" key="4">
    <source>
        <dbReference type="ARBA" id="ARBA00022603"/>
    </source>
</evidence>
<feature type="active site" evidence="7">
    <location>
        <position position="131"/>
    </location>
</feature>
<dbReference type="CDD" id="cd00130">
    <property type="entry name" value="PAS"/>
    <property type="match status" value="3"/>
</dbReference>
<sequence>MFTACDGEEGITQFIEHRPDIVVTDLRMPKKNGIELIASIRQIDASTPIVVLSAYADHNFLTDSVRSKINGHVTKPVNERIFVALIEDLLRHPTPSQRSYEPRNFEAPSKGLNDLSEANNDRVFMVGIGASAGGLEALSALVGGLPERNNTAYLVAQHLSPTHKTLLTDLLARATTLPVKDAEHGEPVLHDIIYITPPNKNIEISDAGRIVLSEPEKYSFLPKPSINQLFLSLAEHWQDRAVGVILSGTGTDGAQGMRAVNAAGGVTIVQDPTSAKYDGMPMAAINGCSVDMIIDPALIGEELVALANFPRNKVLQKHQLTQSNDDMSAIFDLLYRYKKVDFSIYKKNTIARRIKRRMLTLKITSLPEYVDKLKEDENEVVMLFKDILIGVTSFFRDRAAFEDLKIRLREYLKNSPDLEEMRIWIPGASTGEETYSVVITLREILRELRQSMTIRVFATDIDEDALKMARRGVYSEASINELSEEEIQRYFTINDNAFEVQKEIREHVVFSYHNLLSDPPFKNVDLVVCRNLLIYFTTEAQRHIMPMLHYALKDGALLFLGKSENTTNYEHLFATVSRSHKIFKRIAAAQKAFSQGITPPTFVQKQRLEQRREAAPKTLPLHEQILNEASKVLLPDVLVINDQFDIVYKKGEMAFLSMGDGYVTFNLFKMIDPRLSIDLRGAIGKATRNEQIESTPFTPVTGDDGVRRLVRVRVAPLRAGRQAFFVLYFQQVLDAELPIPGAGSTNGVDQSQPLELELQRTREHMQTLVEELETSNEELQSTNEELQSTNEELQSTNEELVTSNEELQSTNEELQTAYAELKEMYQANNVIKEEYSSLSKRYETVLESINDIVVVTTLDGVFVRTNRAMQQISGYGRDALLARSWGELTGEKESLQRARYKEVIDQGHSSPYLLEIVSTTGKVHILNVEDYLIRADDGAHQVWSFGRDVSAVQAAQHQLELSENKYKAIFNRANIGIAQVALNGVWMNANQNLLNFLGYDRDELSGLSFQQITHPEDVDKDLAQIEQLLTGKITDYKLEKRYIRKDGKIVWAKLSVALVRAQDGEPRFLICVVEDINEIKHSMLKMEQASVVFNATQESIIVTDADGLTLSVNDAFERVTGFSAEELIGKPASALKSGKHPQSFYEEMWRRLKKTGIWSGEIINRNKAGELYPAYLNISAVKDNQERIIQYVGVLTDISQLKESQEKIDFLASHDTLTGLPNRTLFMDRLQHAIDKAKRGDSLVALFFTDLDRFKIINDELGHQAGDEVLVTAAKRFCKELREQDTVARLGGDEFVVIIEELQTPIAAGKVARSIITAIDEPIETHAGSVTVGCSIGIAIYPNDGVSCGEMIRHADAAMYESKENGRNTYRFASPELSTTAFEKVTLENALQAGIHADEFILHYQPIVALDSGDVVQAEALLRWNHPQMGMVMPGKFIPVAEESDLMAELDDAVAFEALNALQKLKQAGASPCKLSINLSSRNFANGDLCAKFKSYLAQMQMEADAIVWEAQERALVTEEGQKQKQLARLQKLGSALAIDDFGSGHATLAGLSSVNFDYLKIGRSIIDGIGKDPGAEQLLKTTIAVARALGRQTIAVGIETEAQLTFLRQCGCDYGQGYLLHMPKPLDDLLALLTQDGENASDREE</sequence>
<evidence type="ECO:0000256" key="6">
    <source>
        <dbReference type="ARBA" id="ARBA00022691"/>
    </source>
</evidence>
<dbReference type="InterPro" id="IPR043128">
    <property type="entry name" value="Rev_trsase/Diguanyl_cyclase"/>
</dbReference>
<gene>
    <name evidence="17" type="ORF">MAIT1_04004</name>
</gene>
<dbReference type="PROSITE" id="PS50887">
    <property type="entry name" value="GGDEF"/>
    <property type="match status" value="1"/>
</dbReference>
<dbReference type="SMART" id="SM00138">
    <property type="entry name" value="MeTrc"/>
    <property type="match status" value="1"/>
</dbReference>
<dbReference type="GO" id="GO:0006935">
    <property type="term" value="P:chemotaxis"/>
    <property type="evidence" value="ECO:0007669"/>
    <property type="project" value="UniProtKB-UniRule"/>
</dbReference>
<dbReference type="STRING" id="1434232.MAIT1_04004"/>
<keyword evidence="3 7" id="KW-0145">Chemotaxis</keyword>
<dbReference type="InterPro" id="IPR035965">
    <property type="entry name" value="PAS-like_dom_sf"/>
</dbReference>
<dbReference type="Pfam" id="PF03705">
    <property type="entry name" value="CheR_N"/>
    <property type="match status" value="1"/>
</dbReference>
<dbReference type="SUPFAM" id="SSF141868">
    <property type="entry name" value="EAL domain-like"/>
    <property type="match status" value="1"/>
</dbReference>
<dbReference type="SMART" id="SM00091">
    <property type="entry name" value="PAS"/>
    <property type="match status" value="3"/>
</dbReference>
<dbReference type="Gene3D" id="3.20.20.450">
    <property type="entry name" value="EAL domain"/>
    <property type="match status" value="1"/>
</dbReference>
<dbReference type="InterPro" id="IPR001610">
    <property type="entry name" value="PAC"/>
</dbReference>
<dbReference type="GO" id="GO:0006355">
    <property type="term" value="P:regulation of DNA-templated transcription"/>
    <property type="evidence" value="ECO:0007669"/>
    <property type="project" value="InterPro"/>
</dbReference>
<dbReference type="SUPFAM" id="SSF55785">
    <property type="entry name" value="PYP-like sensor domain (PAS domain)"/>
    <property type="match status" value="3"/>
</dbReference>
<reference evidence="17 18" key="1">
    <citation type="journal article" date="2016" name="BMC Genomics">
        <title>Combined genomic and structural analyses of a cultured magnetotactic bacterium reveals its niche adaptation to a dynamic environment.</title>
        <authorList>
            <person name="Araujo A.C."/>
            <person name="Morillo V."/>
            <person name="Cypriano J."/>
            <person name="Teixeira L.C."/>
            <person name="Leao P."/>
            <person name="Lyra S."/>
            <person name="Almeida L.G."/>
            <person name="Bazylinski D.A."/>
            <person name="Vasconcellos A.T."/>
            <person name="Abreu F."/>
            <person name="Lins U."/>
        </authorList>
    </citation>
    <scope>NUCLEOTIDE SEQUENCE [LARGE SCALE GENOMIC DNA]</scope>
    <source>
        <strain evidence="17 18">IT-1</strain>
    </source>
</reference>